<name>A0A7Y7PMG2_9BACT</name>
<evidence type="ECO:0008006" key="3">
    <source>
        <dbReference type="Google" id="ProtNLM"/>
    </source>
</evidence>
<gene>
    <name evidence="1" type="ORF">HW554_04660</name>
</gene>
<reference evidence="1 2" key="1">
    <citation type="submission" date="2020-05" db="EMBL/GenBank/DDBJ databases">
        <title>Hymenobacter terrestris sp. nov. and Hymenobacter lapidiphilus sp. nov., isolated from regoliths in Antarctica.</title>
        <authorList>
            <person name="Sedlacek I."/>
            <person name="Pantucek R."/>
            <person name="Zeman M."/>
            <person name="Holochova P."/>
            <person name="Kralova S."/>
            <person name="Stankova E."/>
            <person name="Sedo O."/>
            <person name="Micenkova L."/>
            <person name="Svec P."/>
            <person name="Gupta V."/>
            <person name="Sood U."/>
            <person name="Korpole U.S."/>
            <person name="Lal R."/>
        </authorList>
    </citation>
    <scope>NUCLEOTIDE SEQUENCE [LARGE SCALE GENOMIC DNA]</scope>
    <source>
        <strain evidence="1 2">P5342</strain>
    </source>
</reference>
<dbReference type="RefSeq" id="WP_176907266.1">
    <property type="nucleotide sequence ID" value="NZ_JABKAU010000006.1"/>
</dbReference>
<comment type="caution">
    <text evidence="1">The sequence shown here is derived from an EMBL/GenBank/DDBJ whole genome shotgun (WGS) entry which is preliminary data.</text>
</comment>
<dbReference type="EMBL" id="JABKAU010000006">
    <property type="protein sequence ID" value="NVO30488.1"/>
    <property type="molecule type" value="Genomic_DNA"/>
</dbReference>
<dbReference type="AlphaFoldDB" id="A0A7Y7PMG2"/>
<proteinExistence type="predicted"/>
<accession>A0A7Y7PMG2</accession>
<dbReference type="Proteomes" id="UP000565521">
    <property type="component" value="Unassembled WGS sequence"/>
</dbReference>
<organism evidence="1 2">
    <name type="scientific">Hymenobacter lapidiphilus</name>
    <dbReference type="NCBI Taxonomy" id="2608003"/>
    <lineage>
        <taxon>Bacteria</taxon>
        <taxon>Pseudomonadati</taxon>
        <taxon>Bacteroidota</taxon>
        <taxon>Cytophagia</taxon>
        <taxon>Cytophagales</taxon>
        <taxon>Hymenobacteraceae</taxon>
        <taxon>Hymenobacter</taxon>
    </lineage>
</organism>
<evidence type="ECO:0000313" key="2">
    <source>
        <dbReference type="Proteomes" id="UP000565521"/>
    </source>
</evidence>
<protein>
    <recommendedName>
        <fullName evidence="3">Peptidase A2 domain-containing protein</fullName>
    </recommendedName>
</protein>
<sequence>MQTGPSENGDVALTLLDTGADTTRFVRHGAYFLYAGLKKGQEEDE</sequence>
<keyword evidence="2" id="KW-1185">Reference proteome</keyword>
<evidence type="ECO:0000313" key="1">
    <source>
        <dbReference type="EMBL" id="NVO30488.1"/>
    </source>
</evidence>